<feature type="compositionally biased region" description="Polar residues" evidence="1">
    <location>
        <begin position="1"/>
        <end position="14"/>
    </location>
</feature>
<feature type="compositionally biased region" description="Acidic residues" evidence="1">
    <location>
        <begin position="784"/>
        <end position="793"/>
    </location>
</feature>
<feature type="compositionally biased region" description="Basic and acidic residues" evidence="1">
    <location>
        <begin position="898"/>
        <end position="911"/>
    </location>
</feature>
<proteinExistence type="predicted"/>
<dbReference type="InterPro" id="IPR053074">
    <property type="entry name" value="NPC_Nucleoporin"/>
</dbReference>
<protein>
    <submittedName>
        <fullName evidence="3">Nucleoporin NUP152</fullName>
    </submittedName>
</protein>
<feature type="compositionally biased region" description="Polar residues" evidence="1">
    <location>
        <begin position="141"/>
        <end position="160"/>
    </location>
</feature>
<feature type="region of interest" description="Disordered" evidence="1">
    <location>
        <begin position="1"/>
        <end position="313"/>
    </location>
</feature>
<dbReference type="EMBL" id="MNBE01000293">
    <property type="protein sequence ID" value="OKP11170.1"/>
    <property type="molecule type" value="Genomic_DNA"/>
</dbReference>
<dbReference type="InterPro" id="IPR011993">
    <property type="entry name" value="PH-like_dom_sf"/>
</dbReference>
<feature type="compositionally biased region" description="Polar residues" evidence="1">
    <location>
        <begin position="267"/>
        <end position="279"/>
    </location>
</feature>
<dbReference type="AlphaFoldDB" id="A0A1Q5UFB6"/>
<reference evidence="3 4" key="1">
    <citation type="submission" date="2016-10" db="EMBL/GenBank/DDBJ databases">
        <title>Genome sequence of the ascomycete fungus Penicillium subrubescens.</title>
        <authorList>
            <person name="De Vries R.P."/>
            <person name="Peng M."/>
            <person name="Dilokpimol A."/>
            <person name="Hilden K."/>
            <person name="Makela M.R."/>
            <person name="Grigoriev I."/>
            <person name="Riley R."/>
            <person name="Granchi Z."/>
        </authorList>
    </citation>
    <scope>NUCLEOTIDE SEQUENCE [LARGE SCALE GENOMIC DNA]</scope>
    <source>
        <strain evidence="3 4">CBS 132785</strain>
    </source>
</reference>
<dbReference type="SUPFAM" id="SSF50729">
    <property type="entry name" value="PH domain-like"/>
    <property type="match status" value="1"/>
</dbReference>
<dbReference type="CDD" id="cd13170">
    <property type="entry name" value="RanBD_NUP50"/>
    <property type="match status" value="1"/>
</dbReference>
<feature type="compositionally biased region" description="Low complexity" evidence="1">
    <location>
        <begin position="44"/>
        <end position="57"/>
    </location>
</feature>
<feature type="compositionally biased region" description="Polar residues" evidence="1">
    <location>
        <begin position="335"/>
        <end position="344"/>
    </location>
</feature>
<dbReference type="PANTHER" id="PTHR38697">
    <property type="entry name" value="NUCLEAR PORE COMPLEX PROTEIN SIMILAR TO S. CEREVISIAE NUP2 (EUROFUNG)"/>
    <property type="match status" value="1"/>
</dbReference>
<feature type="region of interest" description="Disordered" evidence="1">
    <location>
        <begin position="404"/>
        <end position="572"/>
    </location>
</feature>
<feature type="compositionally biased region" description="Basic and acidic residues" evidence="1">
    <location>
        <begin position="794"/>
        <end position="813"/>
    </location>
</feature>
<feature type="compositionally biased region" description="Polar residues" evidence="1">
    <location>
        <begin position="942"/>
        <end position="953"/>
    </location>
</feature>
<feature type="region of interest" description="Disordered" evidence="1">
    <location>
        <begin position="328"/>
        <end position="392"/>
    </location>
</feature>
<gene>
    <name evidence="3" type="ORF">PENSUB_3192</name>
</gene>
<name>A0A1Q5UFB6_9EURO</name>
<comment type="caution">
    <text evidence="3">The sequence shown here is derived from an EMBL/GenBank/DDBJ whole genome shotgun (WGS) entry which is preliminary data.</text>
</comment>
<evidence type="ECO:0000313" key="3">
    <source>
        <dbReference type="EMBL" id="OKP11170.1"/>
    </source>
</evidence>
<feature type="compositionally biased region" description="Low complexity" evidence="1">
    <location>
        <begin position="982"/>
        <end position="994"/>
    </location>
</feature>
<feature type="domain" description="RanBD1" evidence="2">
    <location>
        <begin position="1070"/>
        <end position="1178"/>
    </location>
</feature>
<feature type="compositionally biased region" description="Low complexity" evidence="1">
    <location>
        <begin position="1036"/>
        <end position="1050"/>
    </location>
</feature>
<feature type="region of interest" description="Disordered" evidence="1">
    <location>
        <begin position="766"/>
        <end position="994"/>
    </location>
</feature>
<dbReference type="Proteomes" id="UP000186955">
    <property type="component" value="Unassembled WGS sequence"/>
</dbReference>
<evidence type="ECO:0000256" key="1">
    <source>
        <dbReference type="SAM" id="MobiDB-lite"/>
    </source>
</evidence>
<feature type="compositionally biased region" description="Polar residues" evidence="1">
    <location>
        <begin position="58"/>
        <end position="86"/>
    </location>
</feature>
<dbReference type="PROSITE" id="PS50196">
    <property type="entry name" value="RANBD1"/>
    <property type="match status" value="1"/>
</dbReference>
<evidence type="ECO:0000259" key="2">
    <source>
        <dbReference type="PROSITE" id="PS50196"/>
    </source>
</evidence>
<dbReference type="InterPro" id="IPR000156">
    <property type="entry name" value="Ran_bind_dom"/>
</dbReference>
<accession>A0A1Q5UFB6</accession>
<feature type="compositionally biased region" description="Polar residues" evidence="1">
    <location>
        <begin position="858"/>
        <end position="880"/>
    </location>
</feature>
<feature type="region of interest" description="Disordered" evidence="1">
    <location>
        <begin position="1036"/>
        <end position="1067"/>
    </location>
</feature>
<feature type="compositionally biased region" description="Polar residues" evidence="1">
    <location>
        <begin position="184"/>
        <end position="200"/>
    </location>
</feature>
<dbReference type="Gene3D" id="2.30.29.30">
    <property type="entry name" value="Pleckstrin-homology domain (PH domain)/Phosphotyrosine-binding domain (PTB)"/>
    <property type="match status" value="1"/>
</dbReference>
<feature type="compositionally biased region" description="Low complexity" evidence="1">
    <location>
        <begin position="407"/>
        <end position="418"/>
    </location>
</feature>
<dbReference type="Pfam" id="PF00638">
    <property type="entry name" value="Ran_BP1"/>
    <property type="match status" value="1"/>
</dbReference>
<dbReference type="PANTHER" id="PTHR38697:SF1">
    <property type="entry name" value="NUCLEAR PORE COMPLEX PROTEIN SIMILAR TO S. CEREVISIAE NUP2 (EUROFUNG)"/>
    <property type="match status" value="1"/>
</dbReference>
<dbReference type="SMART" id="SM00160">
    <property type="entry name" value="RanBD"/>
    <property type="match status" value="1"/>
</dbReference>
<evidence type="ECO:0000313" key="4">
    <source>
        <dbReference type="Proteomes" id="UP000186955"/>
    </source>
</evidence>
<organism evidence="3 4">
    <name type="scientific">Penicillium subrubescens</name>
    <dbReference type="NCBI Taxonomy" id="1316194"/>
    <lineage>
        <taxon>Eukaryota</taxon>
        <taxon>Fungi</taxon>
        <taxon>Dikarya</taxon>
        <taxon>Ascomycota</taxon>
        <taxon>Pezizomycotina</taxon>
        <taxon>Eurotiomycetes</taxon>
        <taxon>Eurotiomycetidae</taxon>
        <taxon>Eurotiales</taxon>
        <taxon>Aspergillaceae</taxon>
        <taxon>Penicillium</taxon>
    </lineage>
</organism>
<feature type="compositionally biased region" description="Basic and acidic residues" evidence="1">
    <location>
        <begin position="766"/>
        <end position="783"/>
    </location>
</feature>
<feature type="compositionally biased region" description="Low complexity" evidence="1">
    <location>
        <begin position="489"/>
        <end position="502"/>
    </location>
</feature>
<dbReference type="STRING" id="1316194.A0A1Q5UFB6"/>
<keyword evidence="4" id="KW-1185">Reference proteome</keyword>
<sequence>MSKPNMESSLTSDPYSRIKEIRRRPRGTTPTGGSEPAGTFSQLSSAPAFPAPSFAAPTNQSGGFNFGQSQSFPGASATPSEPTQGNAAPFSFGGNSSTPFNFAGGFGNIPPRNPFATDNPFTASNTPPQPAPTAMFGGFGSQSTAQPTAQPTSQPTSQPAFSFGAPQNAASSAGTGLFGRPAATSANGNSVADSMQTSPDSKPKNPFASASSLPNKNIFGDSGAPNIFASKPAAPAGNPFGGLSFPAAPAAEKPPSEKPDGLAPKSTFASQAPAATSQVKPFGSLFGGAGATPTPSEPEKAATNDVFGPKADAAAPTTNLFTFTSAAQEPEKANATPSATNNIFATKPAAEQSASGGLFAPKPAGQTSTPNLFTPKVATNDAASTTATSQPFQNLFGATATAPSIVSESATEQTSSSSMFAPKPATEQTSAKPAEIKPFGGLFGAAPTTLKPTEPAATPSLFAPKPAAEQASDKPPESPQPFKNLFGGPSTTPKPAEPATAPNLFVPKPATEQPAPSPVKPFANMLGGKTATPQPTPVKAPTATPSGLASVQKPAVSSELPKPTPPPGTSKEVAEQAELLWKIRGLDTHFKQQVMKYEPGIDSFDHLILFYIKVRNGLGAPVKGAPKLEMKKAIEEPVHADGPNGSATSNLFAKSFSSPSSSPAKPVAALTPAQSATGNLFAKSMSNGTTTPSAPVASPAPKLAGNMFAQPASPAPAASPAPKLAGNMFAQAASKTAQNGSPAPAVAPPKFVNGVGAVDFMAQFKQKAEKTMAEEKAKRKAEDFDSESDDEEEWERRDAEKQREKRAKLEAATKKKSVFRNGKFEWVDADEPDSAEAVVDSPKPAEMPAPSSLFVPSDNISLNVSSPASSTGSIFESSSLPLPASENIFGRLTPQPNDADKDSDGSGDEGKATSSKRPAEDEASTDDDFASALRNSKRTKPSETTETAKSSLDTPLPAPTAAAGRSLFDRIQSPAPTPQKETSNSTSSLFSASFGQSTSFGQSISFGQNNATPAADKTWKLDTPIKFSTDSKLTATSAPASTLASTQPSSGVNSGEATPDEETAPGEIFDMSRANAGEEEETLVYECRAQAFKLATGWTSQGKGIARLLKHPETGRARIVVRTDPGGNIVLNTLLKKDFDYSRQSNSVQFLVPQADQEKPEQWAVRVRADAIEEFYSKVQEIKN</sequence>
<feature type="compositionally biased region" description="Low complexity" evidence="1">
    <location>
        <begin position="378"/>
        <end position="389"/>
    </location>
</feature>